<dbReference type="Proteomes" id="UP000266188">
    <property type="component" value="Unassembled WGS sequence"/>
</dbReference>
<dbReference type="EMBL" id="MVGC01000003">
    <property type="protein sequence ID" value="RJE27482.1"/>
    <property type="molecule type" value="Genomic_DNA"/>
</dbReference>
<evidence type="ECO:0000256" key="1">
    <source>
        <dbReference type="SAM" id="MobiDB-lite"/>
    </source>
</evidence>
<protein>
    <submittedName>
        <fullName evidence="2">Uncharacterized protein</fullName>
    </submittedName>
</protein>
<comment type="caution">
    <text evidence="2">The sequence shown here is derived from an EMBL/GenBank/DDBJ whole genome shotgun (WGS) entry which is preliminary data.</text>
</comment>
<sequence>MADRWRKDHCIEGHDANGPVSCPQDEKANATFPATEEYPQQRALSTRSTPTSTSRAQVFSARDVERLRMSMELVVGQASVSGNGLLGQFLPRNNPPKRSFSAFSKRTFKKLTGEKPISTQTDFNSMGRTVFPRFTPRRESRSDYYCPRPSDRCKFSDRRRDWYRSNVRCGVKWLDGRLKKPELDTIFEQPGLEE</sequence>
<name>A0A3A2ZWG5_9EURO</name>
<reference evidence="3" key="1">
    <citation type="submission" date="2017-02" db="EMBL/GenBank/DDBJ databases">
        <authorList>
            <person name="Tafer H."/>
            <person name="Lopandic K."/>
        </authorList>
    </citation>
    <scope>NUCLEOTIDE SEQUENCE [LARGE SCALE GENOMIC DNA]</scope>
    <source>
        <strain evidence="3">CBS 366.77</strain>
    </source>
</reference>
<feature type="compositionally biased region" description="Basic and acidic residues" evidence="1">
    <location>
        <begin position="1"/>
        <end position="15"/>
    </location>
</feature>
<dbReference type="AlphaFoldDB" id="A0A3A2ZWG5"/>
<accession>A0A3A2ZWG5</accession>
<organism evidence="2 3">
    <name type="scientific">Aspergillus sclerotialis</name>
    <dbReference type="NCBI Taxonomy" id="2070753"/>
    <lineage>
        <taxon>Eukaryota</taxon>
        <taxon>Fungi</taxon>
        <taxon>Dikarya</taxon>
        <taxon>Ascomycota</taxon>
        <taxon>Pezizomycotina</taxon>
        <taxon>Eurotiomycetes</taxon>
        <taxon>Eurotiomycetidae</taxon>
        <taxon>Eurotiales</taxon>
        <taxon>Aspergillaceae</taxon>
        <taxon>Aspergillus</taxon>
        <taxon>Aspergillus subgen. Polypaecilum</taxon>
    </lineage>
</organism>
<evidence type="ECO:0000313" key="2">
    <source>
        <dbReference type="EMBL" id="RJE27482.1"/>
    </source>
</evidence>
<evidence type="ECO:0000313" key="3">
    <source>
        <dbReference type="Proteomes" id="UP000266188"/>
    </source>
</evidence>
<keyword evidence="3" id="KW-1185">Reference proteome</keyword>
<proteinExistence type="predicted"/>
<gene>
    <name evidence="2" type="ORF">PHISCL_00216</name>
</gene>
<feature type="compositionally biased region" description="Low complexity" evidence="1">
    <location>
        <begin position="45"/>
        <end position="55"/>
    </location>
</feature>
<feature type="region of interest" description="Disordered" evidence="1">
    <location>
        <begin position="1"/>
        <end position="57"/>
    </location>
</feature>